<feature type="region of interest" description="Disordered" evidence="6">
    <location>
        <begin position="263"/>
        <end position="282"/>
    </location>
</feature>
<feature type="transmembrane region" description="Helical" evidence="7">
    <location>
        <begin position="475"/>
        <end position="497"/>
    </location>
</feature>
<sequence length="565" mass="62022">MSTVDLVDWSGKPINTKVHGGVRAALFLYFLVMVNYMVQSPNLQNLVTYLRGVMHMGVSDASTTVTNFIGAMCGFALLGAFLSDSYITCARTMLLSTLLVILGFALLSLQAHLPSLHPPHCDPASDPSNCEQVSGWSSTLLLAALYITALGEGFMRACIPALGADQFDGDDPSESRQQSSFFNWFAFWLSTGVISGLILIVWLQTSKGWDIGFGLSALITLLGLLVASAGLPLYRNRVPQGSALTRILQVFVVAFKNRNLDRPEKMEEARENREEMNSEELPRPTNCIDSIEFLDKACINTGRDGAWSVCDVPKVEETKVVLHMLPLVFSATVAHISSPLLVAFTVQLGGTTNTRLGKVHMYPAMLAIIPSAFQLLMLVAYDRLLVPFLRRRTGYEGGITHLQRVGIGFASNIVAPVVAAIVERKRKEMVAAGVQMSLFWLAPQFFLLGMQETTAFVGLLEFFNSEAPGSMKSIGVALFWCQIGMASFLGTLLVRVVNKVTRHGGGHGWLEGGNLNATRLDLFYWAVAAVALLGWLNFLYWAKRYKYRHDPRLAAAKPSEKDSNP</sequence>
<keyword evidence="3 7" id="KW-0812">Transmembrane</keyword>
<feature type="transmembrane region" description="Helical" evidence="7">
    <location>
        <begin position="94"/>
        <end position="113"/>
    </location>
</feature>
<evidence type="ECO:0000256" key="1">
    <source>
        <dbReference type="ARBA" id="ARBA00004141"/>
    </source>
</evidence>
<dbReference type="SUPFAM" id="SSF103473">
    <property type="entry name" value="MFS general substrate transporter"/>
    <property type="match status" value="1"/>
</dbReference>
<feature type="transmembrane region" description="Helical" evidence="7">
    <location>
        <begin position="58"/>
        <end position="82"/>
    </location>
</feature>
<dbReference type="PANTHER" id="PTHR11654">
    <property type="entry name" value="OLIGOPEPTIDE TRANSPORTER-RELATED"/>
    <property type="match status" value="1"/>
</dbReference>
<dbReference type="GO" id="GO:0016020">
    <property type="term" value="C:membrane"/>
    <property type="evidence" value="ECO:0007669"/>
    <property type="project" value="UniProtKB-SubCell"/>
</dbReference>
<reference evidence="8 9" key="2">
    <citation type="submission" date="2024-10" db="EMBL/GenBank/DDBJ databases">
        <authorList>
            <person name="Ryan C."/>
        </authorList>
    </citation>
    <scope>NUCLEOTIDE SEQUENCE [LARGE SCALE GENOMIC DNA]</scope>
</reference>
<dbReference type="Gene3D" id="1.20.1250.20">
    <property type="entry name" value="MFS general substrate transporter like domains"/>
    <property type="match status" value="1"/>
</dbReference>
<keyword evidence="5 7" id="KW-0472">Membrane</keyword>
<dbReference type="EMBL" id="OZ075136">
    <property type="protein sequence ID" value="CAL5002645.1"/>
    <property type="molecule type" value="Genomic_DNA"/>
</dbReference>
<dbReference type="AlphaFoldDB" id="A0ABC9BQL1"/>
<dbReference type="Proteomes" id="UP001497457">
    <property type="component" value="Chromosome 26rd"/>
</dbReference>
<feature type="transmembrane region" description="Helical" evidence="7">
    <location>
        <begin position="133"/>
        <end position="151"/>
    </location>
</feature>
<proteinExistence type="inferred from homology"/>
<feature type="transmembrane region" description="Helical" evidence="7">
    <location>
        <begin position="181"/>
        <end position="205"/>
    </location>
</feature>
<name>A0ABC9BQL1_9POAL</name>
<feature type="transmembrane region" description="Helical" evidence="7">
    <location>
        <begin position="402"/>
        <end position="422"/>
    </location>
</feature>
<keyword evidence="9" id="KW-1185">Reference proteome</keyword>
<reference evidence="9" key="1">
    <citation type="submission" date="2024-06" db="EMBL/GenBank/DDBJ databases">
        <authorList>
            <person name="Ryan C."/>
        </authorList>
    </citation>
    <scope>NUCLEOTIDE SEQUENCE [LARGE SCALE GENOMIC DNA]</scope>
</reference>
<evidence type="ECO:0000313" key="8">
    <source>
        <dbReference type="EMBL" id="CAL5002645.1"/>
    </source>
</evidence>
<feature type="transmembrane region" description="Helical" evidence="7">
    <location>
        <begin position="20"/>
        <end position="38"/>
    </location>
</feature>
<feature type="transmembrane region" description="Helical" evidence="7">
    <location>
        <begin position="327"/>
        <end position="349"/>
    </location>
</feature>
<evidence type="ECO:0000256" key="7">
    <source>
        <dbReference type="SAM" id="Phobius"/>
    </source>
</evidence>
<dbReference type="Pfam" id="PF00854">
    <property type="entry name" value="PTR2"/>
    <property type="match status" value="1"/>
</dbReference>
<evidence type="ECO:0000256" key="3">
    <source>
        <dbReference type="ARBA" id="ARBA00022692"/>
    </source>
</evidence>
<keyword evidence="4 7" id="KW-1133">Transmembrane helix</keyword>
<protein>
    <submittedName>
        <fullName evidence="8">Uncharacterized protein</fullName>
    </submittedName>
</protein>
<accession>A0ABC9BQL1</accession>
<comment type="subcellular location">
    <subcellularLocation>
        <location evidence="1">Membrane</location>
        <topology evidence="1">Multi-pass membrane protein</topology>
    </subcellularLocation>
</comment>
<comment type="similarity">
    <text evidence="2">Belongs to the major facilitator superfamily. Proton-dependent oligopeptide transporter (POT/PTR) (TC 2.A.17) family.</text>
</comment>
<gene>
    <name evidence="8" type="ORF">URODEC1_LOCUS66050</name>
</gene>
<dbReference type="InterPro" id="IPR036259">
    <property type="entry name" value="MFS_trans_sf"/>
</dbReference>
<feature type="transmembrane region" description="Helical" evidence="7">
    <location>
        <begin position="522"/>
        <end position="542"/>
    </location>
</feature>
<feature type="transmembrane region" description="Helical" evidence="7">
    <location>
        <begin position="211"/>
        <end position="234"/>
    </location>
</feature>
<feature type="transmembrane region" description="Helical" evidence="7">
    <location>
        <begin position="442"/>
        <end position="463"/>
    </location>
</feature>
<evidence type="ECO:0000256" key="6">
    <source>
        <dbReference type="SAM" id="MobiDB-lite"/>
    </source>
</evidence>
<evidence type="ECO:0000256" key="5">
    <source>
        <dbReference type="ARBA" id="ARBA00023136"/>
    </source>
</evidence>
<feature type="transmembrane region" description="Helical" evidence="7">
    <location>
        <begin position="361"/>
        <end position="381"/>
    </location>
</feature>
<organism evidence="8 9">
    <name type="scientific">Urochloa decumbens</name>
    <dbReference type="NCBI Taxonomy" id="240449"/>
    <lineage>
        <taxon>Eukaryota</taxon>
        <taxon>Viridiplantae</taxon>
        <taxon>Streptophyta</taxon>
        <taxon>Embryophyta</taxon>
        <taxon>Tracheophyta</taxon>
        <taxon>Spermatophyta</taxon>
        <taxon>Magnoliopsida</taxon>
        <taxon>Liliopsida</taxon>
        <taxon>Poales</taxon>
        <taxon>Poaceae</taxon>
        <taxon>PACMAD clade</taxon>
        <taxon>Panicoideae</taxon>
        <taxon>Panicodae</taxon>
        <taxon>Paniceae</taxon>
        <taxon>Melinidinae</taxon>
        <taxon>Urochloa</taxon>
    </lineage>
</organism>
<evidence type="ECO:0000313" key="9">
    <source>
        <dbReference type="Proteomes" id="UP001497457"/>
    </source>
</evidence>
<evidence type="ECO:0000256" key="4">
    <source>
        <dbReference type="ARBA" id="ARBA00022989"/>
    </source>
</evidence>
<dbReference type="InterPro" id="IPR000109">
    <property type="entry name" value="POT_fam"/>
</dbReference>
<evidence type="ECO:0000256" key="2">
    <source>
        <dbReference type="ARBA" id="ARBA00005982"/>
    </source>
</evidence>